<protein>
    <recommendedName>
        <fullName evidence="4">CCHC-type domain-containing protein</fullName>
    </recommendedName>
</protein>
<dbReference type="EnsemblPlants" id="HORVU.MOREX.r3.7HG0640650.1">
    <property type="protein sequence ID" value="HORVU.MOREX.r3.7HG0640650.1"/>
    <property type="gene ID" value="HORVU.MOREX.r3.7HG0640650"/>
</dbReference>
<evidence type="ECO:0008006" key="4">
    <source>
        <dbReference type="Google" id="ProtNLM"/>
    </source>
</evidence>
<dbReference type="Gramene" id="HORVU.MOREX.r3.7HG0640650.1">
    <property type="protein sequence ID" value="HORVU.MOREX.r3.7HG0640650.1"/>
    <property type="gene ID" value="HORVU.MOREX.r3.7HG0640650"/>
</dbReference>
<dbReference type="InterPro" id="IPR036875">
    <property type="entry name" value="Znf_CCHC_sf"/>
</dbReference>
<feature type="compositionally biased region" description="Basic and acidic residues" evidence="1">
    <location>
        <begin position="360"/>
        <end position="376"/>
    </location>
</feature>
<feature type="region of interest" description="Disordered" evidence="1">
    <location>
        <begin position="320"/>
        <end position="377"/>
    </location>
</feature>
<evidence type="ECO:0000256" key="1">
    <source>
        <dbReference type="SAM" id="MobiDB-lite"/>
    </source>
</evidence>
<dbReference type="GO" id="GO:0003676">
    <property type="term" value="F:nucleic acid binding"/>
    <property type="evidence" value="ECO:0007669"/>
    <property type="project" value="InterPro"/>
</dbReference>
<feature type="compositionally biased region" description="Basic residues" evidence="1">
    <location>
        <begin position="7"/>
        <end position="19"/>
    </location>
</feature>
<proteinExistence type="predicted"/>
<dbReference type="SUPFAM" id="SSF57756">
    <property type="entry name" value="Retrovirus zinc finger-like domains"/>
    <property type="match status" value="1"/>
</dbReference>
<dbReference type="Gene3D" id="4.10.60.10">
    <property type="entry name" value="Zinc finger, CCHC-type"/>
    <property type="match status" value="1"/>
</dbReference>
<feature type="region of interest" description="Disordered" evidence="1">
    <location>
        <begin position="1"/>
        <end position="28"/>
    </location>
</feature>
<sequence length="596" mass="66627">MDPRGQQRPKRQPSKKGGHGIHPPPPVAPAILLAPAAPKANASNVVKGAPTSNAQIAAHVPPPAPVVQPLDPRYKDIICFNCSWPGHYVGNCVEPKKCFICSGTHNVNNCVAWARLQPTAEYFGSAAVGLGFYHIDIPVAAESNWMNFKNCAILKVLKGEVSATDMITQLNGIFCKGKEWPWQIRELEEKKFLLRFPPWKKVEHLIEFPAFDLPIDGVSVKICEWAGMLEPYGELTEVWIQVEGIPPKWCAWKVFAQIASCFGILVDVDWNGIFKSFYEKIRIKVACRDPTKIPYERLVEMKKKMYILVFTVEGFDQIGDGFDEDDDDPDLDVEGEDKLEDESDLNKDFMEGDNDEPIDELDKANFSKSKSSDSRSKMNGTCVSAIKFHPMFLVDKVHEQFIEEAGSKTPLVHVEDVPETAGVISNKEDLDIHTHMEYCSAQLKNFEMDVSEEEDDIDLPAMVCLPEDLAAKIGSAKKSLLESLVEVETEKKKDNPVQNKKWGPVISTRPATRHHGNVKIMEKATAYLQKKNLEIPAAFQGTYMERFGLRSCQTKRDFPTMDGSLRQCSNGHPEEVHLVVGQASRGAPKDCVDPSC</sequence>
<evidence type="ECO:0000313" key="2">
    <source>
        <dbReference type="EnsemblPlants" id="HORVU.MOREX.r3.7HG0640650.1"/>
    </source>
</evidence>
<reference evidence="2" key="2">
    <citation type="submission" date="2020-10" db="EMBL/GenBank/DDBJ databases">
        <authorList>
            <person name="Scholz U."/>
            <person name="Mascher M."/>
            <person name="Fiebig A."/>
        </authorList>
    </citation>
    <scope>NUCLEOTIDE SEQUENCE [LARGE SCALE GENOMIC DNA]</scope>
    <source>
        <strain evidence="2">cv. Morex</strain>
    </source>
</reference>
<accession>A0A8I6YYD6</accession>
<dbReference type="Proteomes" id="UP000011116">
    <property type="component" value="Chromosome 7H"/>
</dbReference>
<dbReference type="Gramene" id="HORVU.MOREX.r2.7HG0532330.1">
    <property type="protein sequence ID" value="HORVU.MOREX.r2.7HG0532330.1"/>
    <property type="gene ID" value="HORVU.MOREX.r2.7HG0532330"/>
</dbReference>
<dbReference type="AlphaFoldDB" id="A0A8I6YYD6"/>
<dbReference type="GO" id="GO:0008270">
    <property type="term" value="F:zinc ion binding"/>
    <property type="evidence" value="ECO:0007669"/>
    <property type="project" value="InterPro"/>
</dbReference>
<feature type="compositionally biased region" description="Acidic residues" evidence="1">
    <location>
        <begin position="321"/>
        <end position="343"/>
    </location>
</feature>
<organism evidence="2 3">
    <name type="scientific">Hordeum vulgare subsp. vulgare</name>
    <name type="common">Domesticated barley</name>
    <dbReference type="NCBI Taxonomy" id="112509"/>
    <lineage>
        <taxon>Eukaryota</taxon>
        <taxon>Viridiplantae</taxon>
        <taxon>Streptophyta</taxon>
        <taxon>Embryophyta</taxon>
        <taxon>Tracheophyta</taxon>
        <taxon>Spermatophyta</taxon>
        <taxon>Magnoliopsida</taxon>
        <taxon>Liliopsida</taxon>
        <taxon>Poales</taxon>
        <taxon>Poaceae</taxon>
        <taxon>BOP clade</taxon>
        <taxon>Pooideae</taxon>
        <taxon>Triticodae</taxon>
        <taxon>Triticeae</taxon>
        <taxon>Hordeinae</taxon>
        <taxon>Hordeum</taxon>
    </lineage>
</organism>
<dbReference type="PANTHER" id="PTHR33170">
    <property type="entry name" value="DUF4283 DOMAIN-CONTAINING PROTEIN-RELATED"/>
    <property type="match status" value="1"/>
</dbReference>
<dbReference type="PANTHER" id="PTHR33170:SF49">
    <property type="entry name" value="DUF4283 DOMAIN-CONTAINING PROTEIN"/>
    <property type="match status" value="1"/>
</dbReference>
<evidence type="ECO:0000313" key="3">
    <source>
        <dbReference type="Proteomes" id="UP000011116"/>
    </source>
</evidence>
<reference evidence="3" key="1">
    <citation type="journal article" date="2012" name="Nature">
        <title>A physical, genetic and functional sequence assembly of the barley genome.</title>
        <authorList>
            <consortium name="The International Barley Genome Sequencing Consortium"/>
            <person name="Mayer K.F."/>
            <person name="Waugh R."/>
            <person name="Brown J.W."/>
            <person name="Schulman A."/>
            <person name="Langridge P."/>
            <person name="Platzer M."/>
            <person name="Fincher G.B."/>
            <person name="Muehlbauer G.J."/>
            <person name="Sato K."/>
            <person name="Close T.J."/>
            <person name="Wise R.P."/>
            <person name="Stein N."/>
        </authorList>
    </citation>
    <scope>NUCLEOTIDE SEQUENCE [LARGE SCALE GENOMIC DNA]</scope>
    <source>
        <strain evidence="3">cv. Morex</strain>
    </source>
</reference>
<reference evidence="2" key="3">
    <citation type="submission" date="2022-01" db="UniProtKB">
        <authorList>
            <consortium name="EnsemblPlants"/>
        </authorList>
    </citation>
    <scope>IDENTIFICATION</scope>
    <source>
        <strain evidence="2">subsp. vulgare</strain>
    </source>
</reference>
<keyword evidence="3" id="KW-1185">Reference proteome</keyword>
<name>A0A8I6YYD6_HORVV</name>